<sequence length="196" mass="21497">MEVRNFLTFKRPFKSPQQKVAVLMMPSIAALLIIVNVTRLLLPSEEKSALDVGTNYQNGKLSRLRSVGGFFDCDTESMMPSPSDPEDVNRVRLADIKSIGALGDSITAGYKSKNFDYERDGAFTGNSFITGADESLEQHVTIANILRKFNPHLKGLSFSVPTEKAGFNVAVPGANSSHLPVQAETLVELFRKEDVC</sequence>
<dbReference type="GO" id="GO:0004620">
    <property type="term" value="F:phospholipase activity"/>
    <property type="evidence" value="ECO:0007669"/>
    <property type="project" value="InterPro"/>
</dbReference>
<dbReference type="InterPro" id="IPR001087">
    <property type="entry name" value="GDSL"/>
</dbReference>
<gene>
    <name evidence="2" type="ORF">ANCCAN_18569</name>
</gene>
<evidence type="ECO:0000256" key="1">
    <source>
        <dbReference type="SAM" id="Phobius"/>
    </source>
</evidence>
<evidence type="ECO:0000313" key="2">
    <source>
        <dbReference type="EMBL" id="RCN35563.1"/>
    </source>
</evidence>
<evidence type="ECO:0000313" key="3">
    <source>
        <dbReference type="Proteomes" id="UP000252519"/>
    </source>
</evidence>
<dbReference type="PANTHER" id="PTHR21325">
    <property type="entry name" value="PHOSPHOLIPASE B, PLB1"/>
    <property type="match status" value="1"/>
</dbReference>
<comment type="caution">
    <text evidence="2">The sequence shown here is derived from an EMBL/GenBank/DDBJ whole genome shotgun (WGS) entry which is preliminary data.</text>
</comment>
<dbReference type="OrthoDB" id="5831464at2759"/>
<dbReference type="PANTHER" id="PTHR21325:SF31">
    <property type="entry name" value="GH22081P-RELATED"/>
    <property type="match status" value="1"/>
</dbReference>
<dbReference type="Proteomes" id="UP000252519">
    <property type="component" value="Unassembled WGS sequence"/>
</dbReference>
<dbReference type="InterPro" id="IPR038885">
    <property type="entry name" value="PLB1"/>
</dbReference>
<keyword evidence="3" id="KW-1185">Reference proteome</keyword>
<feature type="transmembrane region" description="Helical" evidence="1">
    <location>
        <begin position="20"/>
        <end position="42"/>
    </location>
</feature>
<dbReference type="Pfam" id="PF00657">
    <property type="entry name" value="Lipase_GDSL"/>
    <property type="match status" value="1"/>
</dbReference>
<accession>A0A368FTS4</accession>
<organism evidence="2 3">
    <name type="scientific">Ancylostoma caninum</name>
    <name type="common">Dog hookworm</name>
    <dbReference type="NCBI Taxonomy" id="29170"/>
    <lineage>
        <taxon>Eukaryota</taxon>
        <taxon>Metazoa</taxon>
        <taxon>Ecdysozoa</taxon>
        <taxon>Nematoda</taxon>
        <taxon>Chromadorea</taxon>
        <taxon>Rhabditida</taxon>
        <taxon>Rhabditina</taxon>
        <taxon>Rhabditomorpha</taxon>
        <taxon>Strongyloidea</taxon>
        <taxon>Ancylostomatidae</taxon>
        <taxon>Ancylostomatinae</taxon>
        <taxon>Ancylostoma</taxon>
    </lineage>
</organism>
<reference evidence="2 3" key="1">
    <citation type="submission" date="2014-10" db="EMBL/GenBank/DDBJ databases">
        <title>Draft genome of the hookworm Ancylostoma caninum.</title>
        <authorList>
            <person name="Mitreva M."/>
        </authorList>
    </citation>
    <scope>NUCLEOTIDE SEQUENCE [LARGE SCALE GENOMIC DNA]</scope>
    <source>
        <strain evidence="2 3">Baltimore</strain>
    </source>
</reference>
<dbReference type="AlphaFoldDB" id="A0A368FTS4"/>
<dbReference type="STRING" id="29170.A0A368FTS4"/>
<dbReference type="EMBL" id="JOJR01000648">
    <property type="protein sequence ID" value="RCN35563.1"/>
    <property type="molecule type" value="Genomic_DNA"/>
</dbReference>
<keyword evidence="1" id="KW-0812">Transmembrane</keyword>
<dbReference type="GO" id="GO:0006644">
    <property type="term" value="P:phospholipid metabolic process"/>
    <property type="evidence" value="ECO:0007669"/>
    <property type="project" value="TreeGrafter"/>
</dbReference>
<keyword evidence="1" id="KW-0472">Membrane</keyword>
<proteinExistence type="predicted"/>
<name>A0A368FTS4_ANCCA</name>
<keyword evidence="1" id="KW-1133">Transmembrane helix</keyword>
<protein>
    <submittedName>
        <fullName evidence="2">Uncharacterized protein</fullName>
    </submittedName>
</protein>